<reference evidence="6 13" key="1">
    <citation type="submission" date="2015-10" db="EMBL/GenBank/DDBJ databases">
        <title>Pseudomonas putida clinical strains.</title>
        <authorList>
            <person name="Molina L."/>
            <person name="Udaondo Z."/>
        </authorList>
    </citation>
    <scope>NUCLEOTIDE SEQUENCE [LARGE SCALE GENOMIC DNA]</scope>
    <source>
        <strain evidence="6 13">HB13667</strain>
    </source>
</reference>
<evidence type="ECO:0000313" key="4">
    <source>
        <dbReference type="EMBL" id="BBT37676.1"/>
    </source>
</evidence>
<dbReference type="RefSeq" id="WP_011953085.1">
    <property type="nucleotide sequence ID" value="NZ_AP022055.1"/>
</dbReference>
<dbReference type="GeneID" id="97165491"/>
<dbReference type="AlphaFoldDB" id="A0A0N8HEC0"/>
<dbReference type="EMBL" id="AP022227">
    <property type="protein sequence ID" value="BBT37676.1"/>
    <property type="molecule type" value="Genomic_DNA"/>
</dbReference>
<accession>A0A0N8HEC0</accession>
<dbReference type="EMBL" id="LKKS01000057">
    <property type="protein sequence ID" value="KPM66165.1"/>
    <property type="molecule type" value="Genomic_DNA"/>
</dbReference>
<evidence type="ECO:0000313" key="12">
    <source>
        <dbReference type="EMBL" id="RNF84716.1"/>
    </source>
</evidence>
<gene>
    <name evidence="10" type="ORF">A3L25_000080</name>
    <name evidence="9" type="ORF">E6B08_00080</name>
    <name evidence="12" type="ORF">EFK07_22155</name>
    <name evidence="5" type="ORF">GN299_17000</name>
    <name evidence="7" type="ORF">H4C47_23705</name>
    <name evidence="6" type="ORF">HB13667_09740</name>
    <name evidence="11" type="ORF">ID616_00100</name>
    <name evidence="3" type="ORF">IEC33019_0017</name>
    <name evidence="8" type="ORF">P3W50_28880</name>
    <name evidence="4" type="ORF">WP8W18C01_00170</name>
</gene>
<dbReference type="Proteomes" id="UP000076857">
    <property type="component" value="Chromosome"/>
</dbReference>
<dbReference type="Proteomes" id="UP000515680">
    <property type="component" value="Chromosome"/>
</dbReference>
<protein>
    <submittedName>
        <fullName evidence="12">Uncharacterized protein</fullName>
    </submittedName>
</protein>
<evidence type="ECO:0000313" key="6">
    <source>
        <dbReference type="EMBL" id="KPM66165.1"/>
    </source>
</evidence>
<evidence type="ECO:0000313" key="8">
    <source>
        <dbReference type="EMBL" id="MDF3874451.1"/>
    </source>
</evidence>
<dbReference type="EMBL" id="RJAI01000056">
    <property type="protein sequence ID" value="RNF84716.1"/>
    <property type="molecule type" value="Genomic_DNA"/>
</dbReference>
<dbReference type="EMBL" id="CP016634">
    <property type="protein sequence ID" value="ANY85631.1"/>
    <property type="molecule type" value="Genomic_DNA"/>
</dbReference>
<dbReference type="EMBL" id="CP050951">
    <property type="protein sequence ID" value="QJQ07887.1"/>
    <property type="molecule type" value="Genomic_DNA"/>
</dbReference>
<dbReference type="Proteomes" id="UP001217741">
    <property type="component" value="Unassembled WGS sequence"/>
</dbReference>
<dbReference type="EMBL" id="CP039371">
    <property type="protein sequence ID" value="QCI09926.1"/>
    <property type="molecule type" value="Genomic_DNA"/>
</dbReference>
<dbReference type="Proteomes" id="UP000050437">
    <property type="component" value="Unassembled WGS sequence"/>
</dbReference>
<dbReference type="Proteomes" id="UP000278162">
    <property type="component" value="Unassembled WGS sequence"/>
</dbReference>
<dbReference type="Proteomes" id="UP000516786">
    <property type="component" value="Chromosome"/>
</dbReference>
<reference evidence="4 18" key="7">
    <citation type="submission" date="2019-12" db="EMBL/GenBank/DDBJ databases">
        <title>complete genome sequences of Pseudomonas putida str. WP8-W18-CRE-01 isolated from wastewater treatment plant effluent.</title>
        <authorList>
            <person name="Sekizuka T."/>
            <person name="Itokawa K."/>
            <person name="Yatsu K."/>
            <person name="Inamine Y."/>
            <person name="Kuroda M."/>
        </authorList>
    </citation>
    <scope>NUCLEOTIDE SEQUENCE [LARGE SCALE GENOMIC DNA]</scope>
    <source>
        <strain evidence="4 18">WP8-W18-CRE-01</strain>
    </source>
</reference>
<dbReference type="EMBL" id="CP061723">
    <property type="protein sequence ID" value="QOC98171.1"/>
    <property type="molecule type" value="Genomic_DNA"/>
</dbReference>
<evidence type="ECO:0000313" key="3">
    <source>
        <dbReference type="EMBL" id="ANY85631.1"/>
    </source>
</evidence>
<name>A0A0N8HEC0_PSEPU</name>
<dbReference type="Proteomes" id="UP000553948">
    <property type="component" value="Unassembled WGS sequence"/>
</dbReference>
<reference evidence="3" key="3">
    <citation type="submission" date="2016-07" db="EMBL/GenBank/DDBJ databases">
        <title>New class B carbapenemase carried by novel plasmid in Pseudomonas putida enviromental strain in eastern Amazonia.</title>
        <authorList>
            <person name="Souza C.O."/>
            <person name="Lima K.V."/>
            <person name="Brasiliense D.M."/>
            <person name="Perez-Chaparro P.J."/>
            <person name="Mamizuka E.M."/>
            <person name="Lima M.O."/>
            <person name="Lima L.N."/>
            <person name="McCulloch J.A."/>
        </authorList>
    </citation>
    <scope>NUCLEOTIDE SEQUENCE [LARGE SCALE GENOMIC DNA]</scope>
    <source>
        <strain evidence="3">IEC33019</strain>
    </source>
</reference>
<evidence type="ECO:0000313" key="17">
    <source>
        <dbReference type="Proteomes" id="UP000442695"/>
    </source>
</evidence>
<evidence type="ECO:0000313" key="16">
    <source>
        <dbReference type="Proteomes" id="UP000298551"/>
    </source>
</evidence>
<evidence type="ECO:0000313" key="18">
    <source>
        <dbReference type="Proteomes" id="UP000515680"/>
    </source>
</evidence>
<reference evidence="10 14" key="2">
    <citation type="submission" date="2016-04" db="EMBL/GenBank/DDBJ databases">
        <authorList>
            <person name="Qiu J."/>
        </authorList>
    </citation>
    <scope>NUCLEOTIDE SEQUENCE [LARGE SCALE GENOMIC DNA]</scope>
    <source>
        <strain evidence="10 14">JQ581</strain>
    </source>
</reference>
<proteinExistence type="predicted"/>
<reference evidence="7 20" key="10">
    <citation type="submission" date="2020-07" db="EMBL/GenBank/DDBJ databases">
        <title>Diversity of carbapenemase encoding genes among Pseudomonas putida group clinical isolates in a tertiary Brazilian hospital.</title>
        <authorList>
            <person name="Alberto-Lei F."/>
            <person name="Nodari C.S."/>
            <person name="Streling A.P."/>
            <person name="Paulino J.T."/>
            <person name="Bessa-Neto F.O."/>
            <person name="Cayo R."/>
            <person name="Gales A.C."/>
        </authorList>
    </citation>
    <scope>NUCLEOTIDE SEQUENCE [LARGE SCALE GENOMIC DNA]</scope>
    <source>
        <strain evidence="7 20">12464</strain>
    </source>
</reference>
<evidence type="ECO:0000313" key="7">
    <source>
        <dbReference type="EMBL" id="MBA6118726.1"/>
    </source>
</evidence>
<dbReference type="EMBL" id="WOWR01000022">
    <property type="protein sequence ID" value="KAF0253680.1"/>
    <property type="molecule type" value="Genomic_DNA"/>
</dbReference>
<reference evidence="11 19" key="11">
    <citation type="submission" date="2020-09" db="EMBL/GenBank/DDBJ databases">
        <title>Co-existence of a novel multidrug-resistance efflux pump with carbapenem resistance gene blaVIM-2 in one megaplasmid in Pseudomonas putida.</title>
        <authorList>
            <person name="Peng K."/>
            <person name="Li R."/>
        </authorList>
    </citation>
    <scope>NUCLEOTIDE SEQUENCE [LARGE SCALE GENOMIC DNA]</scope>
    <source>
        <strain evidence="11 19">ZXPA-20</strain>
    </source>
</reference>
<evidence type="ECO:0000313" key="19">
    <source>
        <dbReference type="Proteomes" id="UP000516786"/>
    </source>
</evidence>
<feature type="chain" id="PRO_5011860944" evidence="2">
    <location>
        <begin position="22"/>
        <end position="68"/>
    </location>
</feature>
<evidence type="ECO:0000313" key="20">
    <source>
        <dbReference type="Proteomes" id="UP000553948"/>
    </source>
</evidence>
<evidence type="ECO:0000313" key="14">
    <source>
        <dbReference type="Proteomes" id="UP000076857"/>
    </source>
</evidence>
<reference evidence="10 14" key="9">
    <citation type="submission" date="2020-04" db="EMBL/GenBank/DDBJ databases">
        <title>Complete genome sequence of Pseudomonas putida strain JQ581.</title>
        <authorList>
            <person name="Mu Y."/>
        </authorList>
    </citation>
    <scope>NUCLEOTIDE SEQUENCE [LARGE SCALE GENOMIC DNA]</scope>
    <source>
        <strain evidence="10 14">JQ581</strain>
    </source>
</reference>
<dbReference type="NCBIfam" id="NF041599">
    <property type="entry name" value="reg_PtrA_PA2808"/>
    <property type="match status" value="1"/>
</dbReference>
<feature type="region of interest" description="Disordered" evidence="1">
    <location>
        <begin position="48"/>
        <end position="68"/>
    </location>
</feature>
<reference evidence="12 15" key="4">
    <citation type="submission" date="2018-10" db="EMBL/GenBank/DDBJ databases">
        <title>An outbreak of IMP-63 producing strain in France.</title>
        <authorList>
            <person name="Bour M."/>
            <person name="Liapis E."/>
            <person name="Plesiat P."/>
        </authorList>
    </citation>
    <scope>NUCLEOTIDE SEQUENCE [LARGE SCALE GENOMIC DNA]</scope>
    <source>
        <strain evidence="12 15">12917</strain>
    </source>
</reference>
<feature type="signal peptide" evidence="2">
    <location>
        <begin position="1"/>
        <end position="21"/>
    </location>
</feature>
<evidence type="ECO:0000313" key="10">
    <source>
        <dbReference type="EMBL" id="QJQ07887.1"/>
    </source>
</evidence>
<sequence length="68" mass="7241">MNMIKAIVMVVTFGMASLALAEGGADRTFARMEAARASSMQAYQVAQEKKAEAPVTAQSQKHPGHESC</sequence>
<evidence type="ECO:0000313" key="13">
    <source>
        <dbReference type="Proteomes" id="UP000050437"/>
    </source>
</evidence>
<dbReference type="OrthoDB" id="7027933at2"/>
<dbReference type="EMBL" id="JACGDG010000025">
    <property type="protein sequence ID" value="MBA6118726.1"/>
    <property type="molecule type" value="Genomic_DNA"/>
</dbReference>
<evidence type="ECO:0000313" key="9">
    <source>
        <dbReference type="EMBL" id="QCI09926.1"/>
    </source>
</evidence>
<reference evidence="9" key="5">
    <citation type="submission" date="2019-04" db="EMBL/GenBank/DDBJ databases">
        <title>Genome Sequence of Pseudomonas putida 1290, an Auxin Catabolizing Strain.</title>
        <authorList>
            <person name="Laird T.S."/>
            <person name="Leveau J.H.J."/>
        </authorList>
    </citation>
    <scope>NUCLEOTIDE SEQUENCE [LARGE SCALE GENOMIC DNA]</scope>
    <source>
        <strain evidence="9">1290</strain>
    </source>
</reference>
<reference evidence="16" key="6">
    <citation type="submission" date="2019-04" db="EMBL/GenBank/DDBJ databases">
        <title>Genome sequence of Pseudomonas putida 1290, an auxin catabolizing strain.</title>
        <authorList>
            <person name="Laird T.S."/>
            <person name="Leveau J.H.J."/>
        </authorList>
    </citation>
    <scope>NUCLEOTIDE SEQUENCE [LARGE SCALE GENOMIC DNA]</scope>
    <source>
        <strain evidence="16">1290</strain>
    </source>
</reference>
<evidence type="ECO:0000313" key="11">
    <source>
        <dbReference type="EMBL" id="QOC98171.1"/>
    </source>
</evidence>
<keyword evidence="2" id="KW-0732">Signal</keyword>
<dbReference type="OMA" id="QAEHANC"/>
<evidence type="ECO:0000313" key="5">
    <source>
        <dbReference type="EMBL" id="KAF0253680.1"/>
    </source>
</evidence>
<dbReference type="Proteomes" id="UP000298551">
    <property type="component" value="Chromosome"/>
</dbReference>
<evidence type="ECO:0000256" key="2">
    <source>
        <dbReference type="SAM" id="SignalP"/>
    </source>
</evidence>
<reference evidence="5 17" key="8">
    <citation type="submission" date="2019-12" db="EMBL/GenBank/DDBJ databases">
        <authorList>
            <person name="Woiski C."/>
        </authorList>
    </citation>
    <scope>NUCLEOTIDE SEQUENCE [LARGE SCALE GENOMIC DNA]</scope>
    <source>
        <strain evidence="5 17">BOE100</strain>
    </source>
</reference>
<dbReference type="EMBL" id="JARJLO010000426">
    <property type="protein sequence ID" value="MDF3874451.1"/>
    <property type="molecule type" value="Genomic_DNA"/>
</dbReference>
<dbReference type="Proteomes" id="UP000442695">
    <property type="component" value="Unassembled WGS sequence"/>
</dbReference>
<reference evidence="8" key="12">
    <citation type="submission" date="2023-03" db="EMBL/GenBank/DDBJ databases">
        <title>Draft assemblies of triclosan tolerant bacteria isolated from returned activated sludge.</title>
        <authorList>
            <person name="Van Hamelsveld S."/>
        </authorList>
    </citation>
    <scope>NUCLEOTIDE SEQUENCE</scope>
    <source>
        <strain evidence="8">GW210012_S60</strain>
    </source>
</reference>
<evidence type="ECO:0000256" key="1">
    <source>
        <dbReference type="SAM" id="MobiDB-lite"/>
    </source>
</evidence>
<evidence type="ECO:0000313" key="15">
    <source>
        <dbReference type="Proteomes" id="UP000278162"/>
    </source>
</evidence>
<organism evidence="12 15">
    <name type="scientific">Pseudomonas putida</name>
    <name type="common">Arthrobacter siderocapsulatus</name>
    <dbReference type="NCBI Taxonomy" id="303"/>
    <lineage>
        <taxon>Bacteria</taxon>
        <taxon>Pseudomonadati</taxon>
        <taxon>Pseudomonadota</taxon>
        <taxon>Gammaproteobacteria</taxon>
        <taxon>Pseudomonadales</taxon>
        <taxon>Pseudomonadaceae</taxon>
        <taxon>Pseudomonas</taxon>
    </lineage>
</organism>